<dbReference type="EMBL" id="HQ336222">
    <property type="protein sequence ID" value="ADO18255.1"/>
    <property type="molecule type" value="Genomic_DNA"/>
</dbReference>
<dbReference type="RefSeq" id="YP_003987044.1">
    <property type="nucleotide sequence ID" value="NC_014649.1"/>
</dbReference>
<dbReference type="GeneID" id="9925163"/>
<dbReference type="EMBL" id="KM982403">
    <property type="protein sequence ID" value="AKI81205.1"/>
    <property type="molecule type" value="Genomic_DNA"/>
</dbReference>
<proteinExistence type="predicted"/>
<evidence type="ECO:0000259" key="2">
    <source>
        <dbReference type="Pfam" id="PF19246"/>
    </source>
</evidence>
<evidence type="ECO:0000256" key="1">
    <source>
        <dbReference type="SAM" id="MobiDB-lite"/>
    </source>
</evidence>
<organismHost>
    <name type="scientific">Acanthamoeba polyphaga</name>
    <name type="common">Amoeba</name>
    <dbReference type="NCBI Taxonomy" id="5757"/>
</organismHost>
<sequence>MVKNQYISQNMENKEIENKEIENKKTDSKEFDKEIVSCLIKIVETIDSIKPIDPEILNKKDLDLFDLMMPLAESCGMGWYYKQLQTECKSNKEIKLQNKQQENSEEKNSEEKNSEEKNSEEKRMLEILNSNLPTEGKIIIVNATNGKERKAFYTWADYHNLSHQPTRIDLFDDTFIFKCEECGESNYDDDMRYQSDWSTINPGACYGSFIKCPNYCDTFIHTEDYDPYGGIKRMIAFNAIIIGHDIPKLSRKTTKRKHNKQGLSSNDLSVFNDTPVRDFIVMDLNDFHSKFKSKDNGYVKINDE</sequence>
<protein>
    <recommendedName>
        <fullName evidence="2">DUF5894 domain-containing protein</fullName>
    </recommendedName>
</protein>
<dbReference type="OrthoDB" id="31960at10239"/>
<reference evidence="3 5" key="1">
    <citation type="journal article" date="2011" name="Virol. J.">
        <title>Breaking the 1000-gene barrier for Mimivirus using ultra-deep genome and transcriptome sequencing.</title>
        <authorList>
            <person name="Legendre M."/>
            <person name="Santini S."/>
            <person name="Rico A."/>
            <person name="Abergel C."/>
            <person name="Claverie J.M."/>
        </authorList>
    </citation>
    <scope>NUCLEOTIDE SEQUENCE [LARGE SCALE GENOMIC DNA]</scope>
</reference>
<dbReference type="Proteomes" id="UP000274448">
    <property type="component" value="Segment"/>
</dbReference>
<evidence type="ECO:0000313" key="5">
    <source>
        <dbReference type="Proteomes" id="UP000201519"/>
    </source>
</evidence>
<dbReference type="Proteomes" id="UP000201519">
    <property type="component" value="Segment"/>
</dbReference>
<dbReference type="Pfam" id="PF19246">
    <property type="entry name" value="DUF5894"/>
    <property type="match status" value="1"/>
</dbReference>
<dbReference type="KEGG" id="vg:9925163"/>
<gene>
    <name evidence="3" type="primary">L531</name>
</gene>
<reference evidence="4 6" key="2">
    <citation type="submission" date="2014-10" db="EMBL/GenBank/DDBJ databases">
        <title>Pan-genome analysis of Brazilian lineage A amoebal mimiviruses.</title>
        <authorList>
            <person name="Assis F.L."/>
            <person name="Abrahao J.S."/>
            <person name="Kroon E.G."/>
            <person name="Dornas F.P."/>
            <person name="Andrade K.R."/>
            <person name="Borato P.V.M."/>
            <person name="Pilotto M.R."/>
            <person name="Benamar S."/>
            <person name="LaScola B."/>
            <person name="Colson P."/>
        </authorList>
    </citation>
    <scope>NUCLEOTIDE SEQUENCE [LARGE SCALE GENOMIC DNA]</scope>
    <source>
        <strain evidence="4 6">Amazonia</strain>
    </source>
</reference>
<name>E3VYU8_MIMIV</name>
<organism evidence="4 6">
    <name type="scientific">Acanthamoeba polyphaga mimivirus</name>
    <name type="common">APMV</name>
    <dbReference type="NCBI Taxonomy" id="212035"/>
    <lineage>
        <taxon>Viruses</taxon>
        <taxon>Varidnaviria</taxon>
        <taxon>Bamfordvirae</taxon>
        <taxon>Nucleocytoviricota</taxon>
        <taxon>Megaviricetes</taxon>
        <taxon>Imitervirales</taxon>
        <taxon>Mimiviridae</taxon>
        <taxon>Megamimivirinae</taxon>
        <taxon>Mimivirus</taxon>
        <taxon>Mimivirus bradfordmassiliense</taxon>
    </lineage>
</organism>
<evidence type="ECO:0000313" key="6">
    <source>
        <dbReference type="Proteomes" id="UP000274448"/>
    </source>
</evidence>
<accession>E3VYU8</accession>
<accession>A0A0G2Y5S9</accession>
<keyword evidence="5" id="KW-1185">Reference proteome</keyword>
<dbReference type="InterPro" id="IPR045413">
    <property type="entry name" value="DUF5894"/>
</dbReference>
<evidence type="ECO:0000313" key="4">
    <source>
        <dbReference type="EMBL" id="AKI81205.1"/>
    </source>
</evidence>
<feature type="region of interest" description="Disordered" evidence="1">
    <location>
        <begin position="96"/>
        <end position="121"/>
    </location>
</feature>
<evidence type="ECO:0000313" key="3">
    <source>
        <dbReference type="EMBL" id="ADO18255.1"/>
    </source>
</evidence>
<feature type="domain" description="DUF5894" evidence="2">
    <location>
        <begin position="124"/>
        <end position="180"/>
    </location>
</feature>